<dbReference type="PROSITE" id="PS50887">
    <property type="entry name" value="GGDEF"/>
    <property type="match status" value="1"/>
</dbReference>
<dbReference type="SMART" id="SM00052">
    <property type="entry name" value="EAL"/>
    <property type="match status" value="1"/>
</dbReference>
<dbReference type="OrthoDB" id="23692at2"/>
<dbReference type="PROSITE" id="PS50113">
    <property type="entry name" value="PAC"/>
    <property type="match status" value="1"/>
</dbReference>
<dbReference type="GO" id="GO:0006355">
    <property type="term" value="P:regulation of DNA-templated transcription"/>
    <property type="evidence" value="ECO:0007669"/>
    <property type="project" value="InterPro"/>
</dbReference>
<dbReference type="Gene3D" id="3.20.20.450">
    <property type="entry name" value="EAL domain"/>
    <property type="match status" value="1"/>
</dbReference>
<feature type="domain" description="PAS" evidence="1">
    <location>
        <begin position="38"/>
        <end position="95"/>
    </location>
</feature>
<dbReference type="CDD" id="cd01948">
    <property type="entry name" value="EAL"/>
    <property type="match status" value="1"/>
</dbReference>
<dbReference type="InterPro" id="IPR029787">
    <property type="entry name" value="Nucleotide_cyclase"/>
</dbReference>
<reference evidence="5 6" key="1">
    <citation type="submission" date="2018-07" db="EMBL/GenBank/DDBJ databases">
        <title>Genomic Encyclopedia of Type Strains, Phase III (KMG-III): the genomes of soil and plant-associated and newly described type strains.</title>
        <authorList>
            <person name="Whitman W."/>
        </authorList>
    </citation>
    <scope>NUCLEOTIDE SEQUENCE [LARGE SCALE GENOMIC DNA]</scope>
    <source>
        <strain evidence="5 6">CECT 8575</strain>
    </source>
</reference>
<dbReference type="SMART" id="SM00091">
    <property type="entry name" value="PAS"/>
    <property type="match status" value="2"/>
</dbReference>
<dbReference type="InterPro" id="IPR013767">
    <property type="entry name" value="PAS_fold"/>
</dbReference>
<dbReference type="InterPro" id="IPR000014">
    <property type="entry name" value="PAS"/>
</dbReference>
<dbReference type="EMBL" id="QPJC01000008">
    <property type="protein sequence ID" value="RCW42871.1"/>
    <property type="molecule type" value="Genomic_DNA"/>
</dbReference>
<dbReference type="Gene3D" id="3.30.450.20">
    <property type="entry name" value="PAS domain"/>
    <property type="match status" value="2"/>
</dbReference>
<protein>
    <submittedName>
        <fullName evidence="5">Diguanylate cyclase/phosphodiesterase with PAS/PAC sensor(S)</fullName>
    </submittedName>
</protein>
<dbReference type="Pfam" id="PF00563">
    <property type="entry name" value="EAL"/>
    <property type="match status" value="1"/>
</dbReference>
<dbReference type="InterPro" id="IPR043128">
    <property type="entry name" value="Rev_trsase/Diguanyl_cyclase"/>
</dbReference>
<sequence>MNNHETSTYGDQAVSLPQQTATGRRLALLPESMNEYAIFSLDAQGRVQTWNPNAERIKGYSVDEIIGRHFSVFYPAEQAATGYPDWELEQAAESGFYIDEGWRLRKDGSRFLAHVVITAQRSPEGELSGFIKVTRNITEARERERRSRRRFTDLFHIAPVGIGVFDETEQVLDANDTLCDLLDYRLSDLHGKNAADLLHPQDGAEGLISTMTDPGGPPSRQRMPQRVLARSDGQPVTCDVHSALSVQEDGRRYWLVAFQDVSERIHHAEVLHHQATHDDLTGLPNRKGLNELFEELGEDNAGRIAVLFCDIDNFKRINDSLGHEAGDELLLALARRLQNGLPQNCTAARLSGDEFLIVCSDVDAAGGLEALTTWLAEFLHTAVPMREQVIRVSASVGAALFDPASMTADDLLRIADAAMLKAKSGGAGRTSLADPEQITTLSGQVRLEQELRQAIDNDGLALQYQPVVDRDGSVVMAEALLRWPHPERGMLAPDVILPVAEQGDLLRDLDRWVLRTALHEAASWPTSNGHPVGIAVNLGGLLPDTPDFGDEISAIITESGLDWHRVVLEVLETVLVDLPERPQQAMTELTGRGMRFAMDDFGTGYSSLARLNELPTQIIKLDRRFVSGVDDNAADYAIARAVVDMARAMGRACVAEGVETATQFRLLGELGVDAYQGFLFSRPAPPSEFRALLGGGPLSVPTDE</sequence>
<evidence type="ECO:0000259" key="2">
    <source>
        <dbReference type="PROSITE" id="PS50113"/>
    </source>
</evidence>
<evidence type="ECO:0000259" key="4">
    <source>
        <dbReference type="PROSITE" id="PS50887"/>
    </source>
</evidence>
<dbReference type="InterPro" id="IPR035919">
    <property type="entry name" value="EAL_sf"/>
</dbReference>
<organism evidence="5 6">
    <name type="scientific">Halopolyspora algeriensis</name>
    <dbReference type="NCBI Taxonomy" id="1500506"/>
    <lineage>
        <taxon>Bacteria</taxon>
        <taxon>Bacillati</taxon>
        <taxon>Actinomycetota</taxon>
        <taxon>Actinomycetes</taxon>
        <taxon>Actinomycetes incertae sedis</taxon>
        <taxon>Halopolyspora</taxon>
    </lineage>
</organism>
<dbReference type="NCBIfam" id="TIGR00229">
    <property type="entry name" value="sensory_box"/>
    <property type="match status" value="2"/>
</dbReference>
<accession>A0A368VMC7</accession>
<dbReference type="Proteomes" id="UP000253495">
    <property type="component" value="Unassembled WGS sequence"/>
</dbReference>
<keyword evidence="6" id="KW-1185">Reference proteome</keyword>
<dbReference type="PANTHER" id="PTHR44757">
    <property type="entry name" value="DIGUANYLATE CYCLASE DGCP"/>
    <property type="match status" value="1"/>
</dbReference>
<evidence type="ECO:0000313" key="6">
    <source>
        <dbReference type="Proteomes" id="UP000253495"/>
    </source>
</evidence>
<dbReference type="CDD" id="cd01949">
    <property type="entry name" value="GGDEF"/>
    <property type="match status" value="1"/>
</dbReference>
<dbReference type="CDD" id="cd00130">
    <property type="entry name" value="PAS"/>
    <property type="match status" value="2"/>
</dbReference>
<dbReference type="PANTHER" id="PTHR44757:SF2">
    <property type="entry name" value="BIOFILM ARCHITECTURE MAINTENANCE PROTEIN MBAA"/>
    <property type="match status" value="1"/>
</dbReference>
<dbReference type="InterPro" id="IPR000160">
    <property type="entry name" value="GGDEF_dom"/>
</dbReference>
<dbReference type="NCBIfam" id="TIGR00254">
    <property type="entry name" value="GGDEF"/>
    <property type="match status" value="1"/>
</dbReference>
<dbReference type="Pfam" id="PF00989">
    <property type="entry name" value="PAS"/>
    <property type="match status" value="1"/>
</dbReference>
<feature type="domain" description="EAL" evidence="3">
    <location>
        <begin position="444"/>
        <end position="697"/>
    </location>
</feature>
<dbReference type="SUPFAM" id="SSF55073">
    <property type="entry name" value="Nucleotide cyclase"/>
    <property type="match status" value="1"/>
</dbReference>
<evidence type="ECO:0000313" key="5">
    <source>
        <dbReference type="EMBL" id="RCW42871.1"/>
    </source>
</evidence>
<dbReference type="Pfam" id="PF00990">
    <property type="entry name" value="GGDEF"/>
    <property type="match status" value="1"/>
</dbReference>
<dbReference type="SUPFAM" id="SSF141868">
    <property type="entry name" value="EAL domain-like"/>
    <property type="match status" value="1"/>
</dbReference>
<gene>
    <name evidence="5" type="ORF">DFQ14_108131</name>
</gene>
<feature type="domain" description="PAC" evidence="2">
    <location>
        <begin position="97"/>
        <end position="149"/>
    </location>
</feature>
<evidence type="ECO:0000259" key="1">
    <source>
        <dbReference type="PROSITE" id="PS50112"/>
    </source>
</evidence>
<dbReference type="InterPro" id="IPR052155">
    <property type="entry name" value="Biofilm_reg_signaling"/>
</dbReference>
<dbReference type="PROSITE" id="PS50112">
    <property type="entry name" value="PAS"/>
    <property type="match status" value="2"/>
</dbReference>
<dbReference type="SMART" id="SM00267">
    <property type="entry name" value="GGDEF"/>
    <property type="match status" value="1"/>
</dbReference>
<dbReference type="InterPro" id="IPR000700">
    <property type="entry name" value="PAS-assoc_C"/>
</dbReference>
<dbReference type="SUPFAM" id="SSF55785">
    <property type="entry name" value="PYP-like sensor domain (PAS domain)"/>
    <property type="match status" value="2"/>
</dbReference>
<proteinExistence type="predicted"/>
<feature type="domain" description="GGDEF" evidence="4">
    <location>
        <begin position="302"/>
        <end position="435"/>
    </location>
</feature>
<feature type="domain" description="PAS" evidence="1">
    <location>
        <begin position="147"/>
        <end position="202"/>
    </location>
</feature>
<evidence type="ECO:0000259" key="3">
    <source>
        <dbReference type="PROSITE" id="PS50883"/>
    </source>
</evidence>
<dbReference type="Pfam" id="PF13426">
    <property type="entry name" value="PAS_9"/>
    <property type="match status" value="1"/>
</dbReference>
<dbReference type="InterPro" id="IPR035965">
    <property type="entry name" value="PAS-like_dom_sf"/>
</dbReference>
<dbReference type="AlphaFoldDB" id="A0A368VMC7"/>
<comment type="caution">
    <text evidence="5">The sequence shown here is derived from an EMBL/GenBank/DDBJ whole genome shotgun (WGS) entry which is preliminary data.</text>
</comment>
<dbReference type="PROSITE" id="PS50883">
    <property type="entry name" value="EAL"/>
    <property type="match status" value="1"/>
</dbReference>
<dbReference type="Gene3D" id="3.30.70.270">
    <property type="match status" value="1"/>
</dbReference>
<name>A0A368VMC7_9ACTN</name>
<dbReference type="InterPro" id="IPR001633">
    <property type="entry name" value="EAL_dom"/>
</dbReference>